<keyword evidence="2" id="KW-1133">Transmembrane helix</keyword>
<feature type="region of interest" description="Disordered" evidence="1">
    <location>
        <begin position="29"/>
        <end position="62"/>
    </location>
</feature>
<proteinExistence type="predicted"/>
<name>A0ABN7U797_GIGMA</name>
<keyword evidence="3" id="KW-0732">Signal</keyword>
<evidence type="ECO:0000256" key="3">
    <source>
        <dbReference type="SAM" id="SignalP"/>
    </source>
</evidence>
<reference evidence="4 5" key="1">
    <citation type="submission" date="2021-06" db="EMBL/GenBank/DDBJ databases">
        <authorList>
            <person name="Kallberg Y."/>
            <person name="Tangrot J."/>
            <person name="Rosling A."/>
        </authorList>
    </citation>
    <scope>NUCLEOTIDE SEQUENCE [LARGE SCALE GENOMIC DNA]</scope>
    <source>
        <strain evidence="4 5">120-4 pot B 10/14</strain>
    </source>
</reference>
<accession>A0ABN7U797</accession>
<evidence type="ECO:0000313" key="4">
    <source>
        <dbReference type="EMBL" id="CAG8498635.1"/>
    </source>
</evidence>
<gene>
    <name evidence="4" type="ORF">GMARGA_LOCUS2087</name>
</gene>
<protein>
    <submittedName>
        <fullName evidence="4">28688_t:CDS:1</fullName>
    </submittedName>
</protein>
<comment type="caution">
    <text evidence="4">The sequence shown here is derived from an EMBL/GenBank/DDBJ whole genome shotgun (WGS) entry which is preliminary data.</text>
</comment>
<dbReference type="EMBL" id="CAJVQB010000621">
    <property type="protein sequence ID" value="CAG8498635.1"/>
    <property type="molecule type" value="Genomic_DNA"/>
</dbReference>
<feature type="transmembrane region" description="Helical" evidence="2">
    <location>
        <begin position="66"/>
        <end position="83"/>
    </location>
</feature>
<sequence>MKRLFYFLVTIALVLMIAIENGGWVKGQGTATTTQPSATLTTTTHTGGPTNGPTNGPSPTSGASNVYGSLGAMIGIAVFLMGWI</sequence>
<keyword evidence="2" id="KW-0472">Membrane</keyword>
<feature type="chain" id="PRO_5045907316" evidence="3">
    <location>
        <begin position="28"/>
        <end position="84"/>
    </location>
</feature>
<organism evidence="4 5">
    <name type="scientific">Gigaspora margarita</name>
    <dbReference type="NCBI Taxonomy" id="4874"/>
    <lineage>
        <taxon>Eukaryota</taxon>
        <taxon>Fungi</taxon>
        <taxon>Fungi incertae sedis</taxon>
        <taxon>Mucoromycota</taxon>
        <taxon>Glomeromycotina</taxon>
        <taxon>Glomeromycetes</taxon>
        <taxon>Diversisporales</taxon>
        <taxon>Gigasporaceae</taxon>
        <taxon>Gigaspora</taxon>
    </lineage>
</organism>
<keyword evidence="5" id="KW-1185">Reference proteome</keyword>
<evidence type="ECO:0000256" key="2">
    <source>
        <dbReference type="SAM" id="Phobius"/>
    </source>
</evidence>
<evidence type="ECO:0000256" key="1">
    <source>
        <dbReference type="SAM" id="MobiDB-lite"/>
    </source>
</evidence>
<dbReference type="Proteomes" id="UP000789901">
    <property type="component" value="Unassembled WGS sequence"/>
</dbReference>
<feature type="signal peptide" evidence="3">
    <location>
        <begin position="1"/>
        <end position="27"/>
    </location>
</feature>
<evidence type="ECO:0000313" key="5">
    <source>
        <dbReference type="Proteomes" id="UP000789901"/>
    </source>
</evidence>
<keyword evidence="2" id="KW-0812">Transmembrane</keyword>